<dbReference type="OrthoDB" id="3694332at2759"/>
<accession>M2U8K1</accession>
<evidence type="ECO:0000256" key="1">
    <source>
        <dbReference type="SAM" id="MobiDB-lite"/>
    </source>
</evidence>
<dbReference type="EMBL" id="KB445571">
    <property type="protein sequence ID" value="EMD94864.1"/>
    <property type="molecule type" value="Genomic_DNA"/>
</dbReference>
<feature type="compositionally biased region" description="Polar residues" evidence="1">
    <location>
        <begin position="145"/>
        <end position="164"/>
    </location>
</feature>
<evidence type="ECO:0000313" key="2">
    <source>
        <dbReference type="EMBL" id="EMD94864.1"/>
    </source>
</evidence>
<dbReference type="AlphaFoldDB" id="M2U8K1"/>
<dbReference type="eggNOG" id="ENOG502R8N5">
    <property type="taxonomic scope" value="Eukaryota"/>
</dbReference>
<evidence type="ECO:0000313" key="3">
    <source>
        <dbReference type="Proteomes" id="UP000016936"/>
    </source>
</evidence>
<sequence length="368" mass="41071">MMERCDHDEVSLRLHQALTGAGFTNPPANPPDEMEIEYDPLLNTLEELTLASPEEMQACEDSIMADMDQWVPIDEAQVGNEDKDLEDADDILAEQYEQLRVKYLDANSQPTDYTPCACIECIKLYEWEDPAGPTGSSAPILYKPTPSTFQPSTSATHETQTNLPNEAPPTRPLPLSRQTNPPTPTKRRPINPFFPSSIYKTSLLHTPTPSANTPLFHTQEYILSLRLLKLRRRWSHLALSDFTTELGTLRRSLSNPGLALAPWPPLAAWLAQYYAAMQGVPRNRRFRVKMGLLKGLEEVARARARESKSLVDEAVRATGESLPSGVWGLLRRGVDDECEARGCLGLARLPEFTDRVVGGMSGGWSWVD</sequence>
<gene>
    <name evidence="2" type="ORF">COCHEDRAFT_1222144</name>
</gene>
<reference evidence="3" key="2">
    <citation type="journal article" date="2013" name="PLoS Genet.">
        <title>Comparative genome structure, secondary metabolite, and effector coding capacity across Cochliobolus pathogens.</title>
        <authorList>
            <person name="Condon B.J."/>
            <person name="Leng Y."/>
            <person name="Wu D."/>
            <person name="Bushley K.E."/>
            <person name="Ohm R.A."/>
            <person name="Otillar R."/>
            <person name="Martin J."/>
            <person name="Schackwitz W."/>
            <person name="Grimwood J."/>
            <person name="MohdZainudin N."/>
            <person name="Xue C."/>
            <person name="Wang R."/>
            <person name="Manning V.A."/>
            <person name="Dhillon B."/>
            <person name="Tu Z.J."/>
            <person name="Steffenson B.J."/>
            <person name="Salamov A."/>
            <person name="Sun H."/>
            <person name="Lowry S."/>
            <person name="LaButti K."/>
            <person name="Han J."/>
            <person name="Copeland A."/>
            <person name="Lindquist E."/>
            <person name="Barry K."/>
            <person name="Schmutz J."/>
            <person name="Baker S.E."/>
            <person name="Ciuffetti L.M."/>
            <person name="Grigoriev I.V."/>
            <person name="Zhong S."/>
            <person name="Turgeon B.G."/>
        </authorList>
    </citation>
    <scope>NUCLEOTIDE SEQUENCE [LARGE SCALE GENOMIC DNA]</scope>
    <source>
        <strain evidence="3">C5 / ATCC 48332 / race O</strain>
    </source>
</reference>
<proteinExistence type="predicted"/>
<protein>
    <submittedName>
        <fullName evidence="2">Uncharacterized protein</fullName>
    </submittedName>
</protein>
<keyword evidence="3" id="KW-1185">Reference proteome</keyword>
<dbReference type="HOGENOM" id="CLU_728733_0_0_1"/>
<organism evidence="2 3">
    <name type="scientific">Cochliobolus heterostrophus (strain C5 / ATCC 48332 / race O)</name>
    <name type="common">Southern corn leaf blight fungus</name>
    <name type="synonym">Bipolaris maydis</name>
    <dbReference type="NCBI Taxonomy" id="701091"/>
    <lineage>
        <taxon>Eukaryota</taxon>
        <taxon>Fungi</taxon>
        <taxon>Dikarya</taxon>
        <taxon>Ascomycota</taxon>
        <taxon>Pezizomycotina</taxon>
        <taxon>Dothideomycetes</taxon>
        <taxon>Pleosporomycetidae</taxon>
        <taxon>Pleosporales</taxon>
        <taxon>Pleosporineae</taxon>
        <taxon>Pleosporaceae</taxon>
        <taxon>Bipolaris</taxon>
    </lineage>
</organism>
<feature type="region of interest" description="Disordered" evidence="1">
    <location>
        <begin position="136"/>
        <end position="192"/>
    </location>
</feature>
<dbReference type="Proteomes" id="UP000016936">
    <property type="component" value="Unassembled WGS sequence"/>
</dbReference>
<reference evidence="2 3" key="1">
    <citation type="journal article" date="2012" name="PLoS Pathog.">
        <title>Diverse lifestyles and strategies of plant pathogenesis encoded in the genomes of eighteen Dothideomycetes fungi.</title>
        <authorList>
            <person name="Ohm R.A."/>
            <person name="Feau N."/>
            <person name="Henrissat B."/>
            <person name="Schoch C.L."/>
            <person name="Horwitz B.A."/>
            <person name="Barry K.W."/>
            <person name="Condon B.J."/>
            <person name="Copeland A.C."/>
            <person name="Dhillon B."/>
            <person name="Glaser F."/>
            <person name="Hesse C.N."/>
            <person name="Kosti I."/>
            <person name="LaButti K."/>
            <person name="Lindquist E.A."/>
            <person name="Lucas S."/>
            <person name="Salamov A.A."/>
            <person name="Bradshaw R.E."/>
            <person name="Ciuffetti L."/>
            <person name="Hamelin R.C."/>
            <person name="Kema G.H.J."/>
            <person name="Lawrence C."/>
            <person name="Scott J.A."/>
            <person name="Spatafora J.W."/>
            <person name="Turgeon B.G."/>
            <person name="de Wit P.J.G.M."/>
            <person name="Zhong S."/>
            <person name="Goodwin S.B."/>
            <person name="Grigoriev I.V."/>
        </authorList>
    </citation>
    <scope>NUCLEOTIDE SEQUENCE [LARGE SCALE GENOMIC DNA]</scope>
    <source>
        <strain evidence="3">C5 / ATCC 48332 / race O</strain>
    </source>
</reference>
<dbReference type="OMA" id="MEIEYDP"/>
<name>M2U8K1_COCH5</name>